<keyword evidence="2" id="KW-0732">Signal</keyword>
<protein>
    <submittedName>
        <fullName evidence="3">Uncharacterized protein</fullName>
    </submittedName>
</protein>
<gene>
    <name evidence="3" type="ORF">ISP13_01190</name>
</gene>
<comment type="caution">
    <text evidence="3">The sequence shown here is derived from an EMBL/GenBank/DDBJ whole genome shotgun (WGS) entry which is preliminary data.</text>
</comment>
<evidence type="ECO:0000313" key="4">
    <source>
        <dbReference type="Proteomes" id="UP001620405"/>
    </source>
</evidence>
<dbReference type="EMBL" id="JADIKG010000008">
    <property type="protein sequence ID" value="MFK2872129.1"/>
    <property type="molecule type" value="Genomic_DNA"/>
</dbReference>
<dbReference type="InterPro" id="IPR058068">
    <property type="entry name" value="LIC_13387-like"/>
</dbReference>
<reference evidence="3 4" key="1">
    <citation type="submission" date="2020-10" db="EMBL/GenBank/DDBJ databases">
        <title>Phylogeny of dyella-like bacteria.</title>
        <authorList>
            <person name="Fu J."/>
        </authorList>
    </citation>
    <scope>NUCLEOTIDE SEQUENCE [LARGE SCALE GENOMIC DNA]</scope>
    <source>
        <strain evidence="3 4">DHOB07</strain>
    </source>
</reference>
<name>A0ABW8IT45_9GAMM</name>
<feature type="chain" id="PRO_5045891972" evidence="2">
    <location>
        <begin position="25"/>
        <end position="143"/>
    </location>
</feature>
<accession>A0ABW8IT45</accession>
<feature type="signal peptide" evidence="2">
    <location>
        <begin position="1"/>
        <end position="24"/>
    </location>
</feature>
<keyword evidence="1" id="KW-0812">Transmembrane</keyword>
<keyword evidence="4" id="KW-1185">Reference proteome</keyword>
<feature type="transmembrane region" description="Helical" evidence="1">
    <location>
        <begin position="56"/>
        <end position="79"/>
    </location>
</feature>
<sequence length="143" mass="15789">MKASTFLRIASAIAFLFAIGHTMGVPWTPATDAPESALLASMKSLHFPVMGTDRSYWDFYVGFGVSISVYLFTQAIVLWQMASLARSDAKRVRPLIVTFFVSYLAMGAITLRYFFVVPIVLTVAMCICLALACLSAWRRDAGM</sequence>
<dbReference type="NCBIfam" id="NF047765">
    <property type="entry name" value="LIC_13387_fam"/>
    <property type="match status" value="1"/>
</dbReference>
<dbReference type="RefSeq" id="WP_284395154.1">
    <property type="nucleotide sequence ID" value="NZ_BSNQ01000002.1"/>
</dbReference>
<dbReference type="Proteomes" id="UP001620405">
    <property type="component" value="Unassembled WGS sequence"/>
</dbReference>
<evidence type="ECO:0000256" key="1">
    <source>
        <dbReference type="SAM" id="Phobius"/>
    </source>
</evidence>
<proteinExistence type="predicted"/>
<feature type="transmembrane region" description="Helical" evidence="1">
    <location>
        <begin position="91"/>
        <end position="109"/>
    </location>
</feature>
<evidence type="ECO:0000313" key="3">
    <source>
        <dbReference type="EMBL" id="MFK2872129.1"/>
    </source>
</evidence>
<keyword evidence="1" id="KW-0472">Membrane</keyword>
<organism evidence="3 4">
    <name type="scientific">Dyella lipolytica</name>
    <dbReference type="NCBI Taxonomy" id="1867835"/>
    <lineage>
        <taxon>Bacteria</taxon>
        <taxon>Pseudomonadati</taxon>
        <taxon>Pseudomonadota</taxon>
        <taxon>Gammaproteobacteria</taxon>
        <taxon>Lysobacterales</taxon>
        <taxon>Rhodanobacteraceae</taxon>
        <taxon>Dyella</taxon>
    </lineage>
</organism>
<feature type="transmembrane region" description="Helical" evidence="1">
    <location>
        <begin position="115"/>
        <end position="137"/>
    </location>
</feature>
<evidence type="ECO:0000256" key="2">
    <source>
        <dbReference type="SAM" id="SignalP"/>
    </source>
</evidence>
<keyword evidence="1" id="KW-1133">Transmembrane helix</keyword>